<dbReference type="GO" id="GO:0003676">
    <property type="term" value="F:nucleic acid binding"/>
    <property type="evidence" value="ECO:0007669"/>
    <property type="project" value="InterPro"/>
</dbReference>
<dbReference type="InterPro" id="IPR036397">
    <property type="entry name" value="RNaseH_sf"/>
</dbReference>
<reference evidence="2 3" key="1">
    <citation type="submission" date="2016-04" db="EMBL/GenBank/DDBJ databases">
        <title>The genome of Intoshia linei affirms orthonectids as highly simplified spiralians.</title>
        <authorList>
            <person name="Mikhailov K.V."/>
            <person name="Slusarev G.S."/>
            <person name="Nikitin M.A."/>
            <person name="Logacheva M.D."/>
            <person name="Penin A."/>
            <person name="Aleoshin V."/>
            <person name="Panchin Y.V."/>
        </authorList>
    </citation>
    <scope>NUCLEOTIDE SEQUENCE [LARGE SCALE GENOMIC DNA]</scope>
    <source>
        <strain evidence="2">Intl2013</strain>
        <tissue evidence="2">Whole animal</tissue>
    </source>
</reference>
<dbReference type="InterPro" id="IPR001584">
    <property type="entry name" value="Integrase_cat-core"/>
</dbReference>
<evidence type="ECO:0000313" key="3">
    <source>
        <dbReference type="Proteomes" id="UP000078046"/>
    </source>
</evidence>
<evidence type="ECO:0000313" key="2">
    <source>
        <dbReference type="EMBL" id="OAF68176.1"/>
    </source>
</evidence>
<dbReference type="Pfam" id="PF00665">
    <property type="entry name" value="rve"/>
    <property type="match status" value="1"/>
</dbReference>
<dbReference type="PROSITE" id="PS50994">
    <property type="entry name" value="INTEGRASE"/>
    <property type="match status" value="1"/>
</dbReference>
<dbReference type="AlphaFoldDB" id="A0A177B1S6"/>
<proteinExistence type="predicted"/>
<dbReference type="PANTHER" id="PTHR37984">
    <property type="entry name" value="PROTEIN CBG26694"/>
    <property type="match status" value="1"/>
</dbReference>
<accession>A0A177B1S6</accession>
<dbReference type="InterPro" id="IPR050951">
    <property type="entry name" value="Retrovirus_Pol_polyprotein"/>
</dbReference>
<feature type="domain" description="Integrase catalytic" evidence="1">
    <location>
        <begin position="380"/>
        <end position="493"/>
    </location>
</feature>
<dbReference type="Gene3D" id="3.30.420.10">
    <property type="entry name" value="Ribonuclease H-like superfamily/Ribonuclease H"/>
    <property type="match status" value="1"/>
</dbReference>
<sequence length="493" mass="57327">MERLLQIIKEVKLNLRHHFIFDEEVVFNVQTLRLSHMRFDLYNIYEGYCISLLSNGLIGDNASIQVYIPQGTECDRKRMWDGKHKFNALKKEVNNILIRFSESQDINTFYDGSILLYIYDHNTAINFICVLVPHISNINWDLITFLEKYPETKNTYKIEAELCRLNYPDDIFTDINDMDLGYTNNKEKISKIFENSPLLDSLNAYKKNMSDFYQILKMTQKLKFNKHASTIAVKSSNTIVEKPIMQEIDNELKLSLPKFLSPSSYLNHAPVSKYSNEVPIIKSDQYTFKLPDMSKVMRLVIWLKPSESKYFGNLQDITNETNAKCFDTSPLSRFYLGNLIHVTKYIQQFINLLSNDGHKKIIIEHVAKGKKTGIYSTLPAKFKPVLCLKFNQLWQIDIMGPLLVSTNGNKYWIKMVDNYTWLLESVATYDITAETVTKAIYKGIILKYGPFVEIHTDMGKQFDCSLVKELCETLGIKQTMSKPYQHNENDKVE</sequence>
<dbReference type="GO" id="GO:0015074">
    <property type="term" value="P:DNA integration"/>
    <property type="evidence" value="ECO:0007669"/>
    <property type="project" value="InterPro"/>
</dbReference>
<dbReference type="InterPro" id="IPR012337">
    <property type="entry name" value="RNaseH-like_sf"/>
</dbReference>
<dbReference type="SUPFAM" id="SSF53098">
    <property type="entry name" value="Ribonuclease H-like"/>
    <property type="match status" value="1"/>
</dbReference>
<gene>
    <name evidence="2" type="ORF">A3Q56_04087</name>
</gene>
<keyword evidence="3" id="KW-1185">Reference proteome</keyword>
<dbReference type="Proteomes" id="UP000078046">
    <property type="component" value="Unassembled WGS sequence"/>
</dbReference>
<name>A0A177B1S6_9BILA</name>
<organism evidence="2 3">
    <name type="scientific">Intoshia linei</name>
    <dbReference type="NCBI Taxonomy" id="1819745"/>
    <lineage>
        <taxon>Eukaryota</taxon>
        <taxon>Metazoa</taxon>
        <taxon>Spiralia</taxon>
        <taxon>Lophotrochozoa</taxon>
        <taxon>Mesozoa</taxon>
        <taxon>Orthonectida</taxon>
        <taxon>Rhopaluridae</taxon>
        <taxon>Intoshia</taxon>
    </lineage>
</organism>
<dbReference type="OrthoDB" id="10047254at2759"/>
<dbReference type="PANTHER" id="PTHR37984:SF15">
    <property type="entry name" value="INTEGRASE CATALYTIC DOMAIN-CONTAINING PROTEIN"/>
    <property type="match status" value="1"/>
</dbReference>
<evidence type="ECO:0000259" key="1">
    <source>
        <dbReference type="PROSITE" id="PS50994"/>
    </source>
</evidence>
<dbReference type="EMBL" id="LWCA01000499">
    <property type="protein sequence ID" value="OAF68176.1"/>
    <property type="molecule type" value="Genomic_DNA"/>
</dbReference>
<protein>
    <recommendedName>
        <fullName evidence="1">Integrase catalytic domain-containing protein</fullName>
    </recommendedName>
</protein>
<comment type="caution">
    <text evidence="2">The sequence shown here is derived from an EMBL/GenBank/DDBJ whole genome shotgun (WGS) entry which is preliminary data.</text>
</comment>